<dbReference type="Proteomes" id="UP001375539">
    <property type="component" value="Unassembled WGS sequence"/>
</dbReference>
<keyword evidence="2" id="KW-1185">Reference proteome</keyword>
<evidence type="ECO:0000313" key="1">
    <source>
        <dbReference type="EMBL" id="MEJ8662212.1"/>
    </source>
</evidence>
<organism evidence="1 2">
    <name type="scientific">Streptomyces pratisoli</name>
    <dbReference type="NCBI Taxonomy" id="3139917"/>
    <lineage>
        <taxon>Bacteria</taxon>
        <taxon>Bacillati</taxon>
        <taxon>Actinomycetota</taxon>
        <taxon>Actinomycetes</taxon>
        <taxon>Kitasatosporales</taxon>
        <taxon>Streptomycetaceae</taxon>
        <taxon>Streptomyces</taxon>
    </lineage>
</organism>
<protein>
    <submittedName>
        <fullName evidence="1">Nucleic acid/nucleotide deaminase domain-containing protein</fullName>
    </submittedName>
</protein>
<comment type="caution">
    <text evidence="1">The sequence shown here is derived from an EMBL/GenBank/DDBJ whole genome shotgun (WGS) entry which is preliminary data.</text>
</comment>
<gene>
    <name evidence="1" type="ORF">WKI58_38070</name>
</gene>
<evidence type="ECO:0000313" key="2">
    <source>
        <dbReference type="Proteomes" id="UP001375539"/>
    </source>
</evidence>
<proteinExistence type="predicted"/>
<name>A0ACC6QV84_9ACTN</name>
<dbReference type="EMBL" id="JBBKAI010000002">
    <property type="protein sequence ID" value="MEJ8662212.1"/>
    <property type="molecule type" value="Genomic_DNA"/>
</dbReference>
<sequence>MPSPIPESRDELVQHFGREGLRRFGRASVLGARVPEAAMVFLEGSGVPVAVAPYFHAPLVDEPVALGVVAARSSAPRPHPEMESWPRIGFDGLAHLCVRPDGAVQAVLLQEAVDDMFVNTDVSTLSASLLALDRAEPLIAAASGLEEAAAVFRDLSAELRRIDAAAFEERESWWPRVLDDVRHTLNFPFSAAFEYVDAVGAKQVVTEATGPGRLHPEELIWRRLSGEGVQPGQVRRVYCELEPCLMPGHYCAVWLQEAFPQAQFTHSFDYGATAESREEGLKDLITHAAEQARRG</sequence>
<accession>A0ACC6QV84</accession>
<reference evidence="1" key="1">
    <citation type="submission" date="2024-03" db="EMBL/GenBank/DDBJ databases">
        <title>Novel Streptomyces species of biotechnological and ecological value are a feature of Machair soil.</title>
        <authorList>
            <person name="Prole J.R."/>
            <person name="Goodfellow M."/>
            <person name="Allenby N."/>
            <person name="Ward A.C."/>
        </authorList>
    </citation>
    <scope>NUCLEOTIDE SEQUENCE</scope>
    <source>
        <strain evidence="1">MS1.AVA.4</strain>
    </source>
</reference>